<evidence type="ECO:0000256" key="2">
    <source>
        <dbReference type="PROSITE-ProRule" id="PRU00504"/>
    </source>
</evidence>
<evidence type="ECO:0000256" key="1">
    <source>
        <dbReference type="ARBA" id="ARBA00022737"/>
    </source>
</evidence>
<dbReference type="SUPFAM" id="SSF63829">
    <property type="entry name" value="Calcium-dependent phosphotriesterase"/>
    <property type="match status" value="1"/>
</dbReference>
<dbReference type="InterPro" id="IPR011042">
    <property type="entry name" value="6-blade_b-propeller_TolB-like"/>
</dbReference>
<dbReference type="GO" id="GO:0016787">
    <property type="term" value="F:hydrolase activity"/>
    <property type="evidence" value="ECO:0007669"/>
    <property type="project" value="TreeGrafter"/>
</dbReference>
<evidence type="ECO:0000313" key="3">
    <source>
        <dbReference type="EMBL" id="MEJ8574201.1"/>
    </source>
</evidence>
<feature type="repeat" description="NHL" evidence="2">
    <location>
        <begin position="184"/>
        <end position="214"/>
    </location>
</feature>
<name>A0AAW9RWU6_9HYPH</name>
<accession>A0AAW9RWU6</accession>
<dbReference type="PANTHER" id="PTHR10426">
    <property type="entry name" value="STRICTOSIDINE SYNTHASE-RELATED"/>
    <property type="match status" value="1"/>
</dbReference>
<dbReference type="PANTHER" id="PTHR10426:SF88">
    <property type="entry name" value="ADIPOCYTE PLASMA MEMBRANE-ASSOCIATED PROTEIN HEMOMUCIN-RELATED"/>
    <property type="match status" value="1"/>
</dbReference>
<gene>
    <name evidence="3" type="ORF">V3328_22145</name>
</gene>
<dbReference type="InterPro" id="IPR001258">
    <property type="entry name" value="NHL_repeat"/>
</dbReference>
<reference evidence="3 4" key="1">
    <citation type="submission" date="2024-02" db="EMBL/GenBank/DDBJ databases">
        <title>Genome analysis and characterization of Microbaculum marinisediminis sp. nov., isolated from marine sediment.</title>
        <authorList>
            <person name="Du Z.-J."/>
            <person name="Ye Y.-Q."/>
            <person name="Zhang Z.-R."/>
            <person name="Yuan S.-M."/>
            <person name="Zhang X.-Y."/>
        </authorList>
    </citation>
    <scope>NUCLEOTIDE SEQUENCE [LARGE SCALE GENOMIC DNA]</scope>
    <source>
        <strain evidence="3 4">SDUM1044001</strain>
    </source>
</reference>
<dbReference type="EMBL" id="JAZHOF010000010">
    <property type="protein sequence ID" value="MEJ8574201.1"/>
    <property type="molecule type" value="Genomic_DNA"/>
</dbReference>
<keyword evidence="1" id="KW-0677">Repeat</keyword>
<protein>
    <submittedName>
        <fullName evidence="3">Strictosidine synthase</fullName>
    </submittedName>
</protein>
<organism evidence="3 4">
    <name type="scientific">Microbaculum marinum</name>
    <dbReference type="NCBI Taxonomy" id="1764581"/>
    <lineage>
        <taxon>Bacteria</taxon>
        <taxon>Pseudomonadati</taxon>
        <taxon>Pseudomonadota</taxon>
        <taxon>Alphaproteobacteria</taxon>
        <taxon>Hyphomicrobiales</taxon>
        <taxon>Tepidamorphaceae</taxon>
        <taxon>Microbaculum</taxon>
    </lineage>
</organism>
<keyword evidence="4" id="KW-1185">Reference proteome</keyword>
<dbReference type="Gene3D" id="2.120.10.30">
    <property type="entry name" value="TolB, C-terminal domain"/>
    <property type="match status" value="1"/>
</dbReference>
<evidence type="ECO:0000313" key="4">
    <source>
        <dbReference type="Proteomes" id="UP001378188"/>
    </source>
</evidence>
<dbReference type="RefSeq" id="WP_340331901.1">
    <property type="nucleotide sequence ID" value="NZ_JAZHOF010000010.1"/>
</dbReference>
<dbReference type="AlphaFoldDB" id="A0AAW9RWU6"/>
<dbReference type="Pfam" id="PF01436">
    <property type="entry name" value="NHL"/>
    <property type="match status" value="1"/>
</dbReference>
<proteinExistence type="predicted"/>
<dbReference type="Proteomes" id="UP001378188">
    <property type="component" value="Unassembled WGS sequence"/>
</dbReference>
<comment type="caution">
    <text evidence="3">The sequence shown here is derived from an EMBL/GenBank/DDBJ whole genome shotgun (WGS) entry which is preliminary data.</text>
</comment>
<sequence>MGVAEFLKDTVDSFLGGRGKSSITVPVMDGPLQPNDALEHAAVAIEVPGIDNLIARGDGLLVSSGNRVLRVADGQAKVELEFPSEVMSMAVRGDGVLAVGLDGVGLLLCGADGNQKKVEQIDDIRLTCPTAMTFDAAGALHVCNGSATTGARDWPRDLLEIGRSGAVVRMDPETGSGAVLATGLAYPSGICITGTGDVVVSEAWRHRLVRLSSGAAGEPVPVLEDLPAYPGRIARSSAGGYWLAAFAVRSQLQEFVLREHSYRRQMMAEVSPEYWIAPALSSGHSFMEPLQAGGVIRLGIHKPWAPTRSYGLVVELDGDFVPLASAHSRAGGRHHGVTSLVETDGQLLVTAKGAGRLLTLQTNAFRHSLGKAGRRTAP</sequence>
<dbReference type="PROSITE" id="PS51125">
    <property type="entry name" value="NHL"/>
    <property type="match status" value="1"/>
</dbReference>